<comment type="caution">
    <text evidence="1">The sequence shown here is derived from an EMBL/GenBank/DDBJ whole genome shotgun (WGS) entry which is preliminary data.</text>
</comment>
<dbReference type="Gene3D" id="3.30.420.10">
    <property type="entry name" value="Ribonuclease H-like superfamily/Ribonuclease H"/>
    <property type="match status" value="1"/>
</dbReference>
<evidence type="ECO:0008006" key="3">
    <source>
        <dbReference type="Google" id="ProtNLM"/>
    </source>
</evidence>
<dbReference type="EMBL" id="JACIIV010000028">
    <property type="protein sequence ID" value="MBB6228975.1"/>
    <property type="molecule type" value="Genomic_DNA"/>
</dbReference>
<dbReference type="Gene3D" id="3.40.50.300">
    <property type="entry name" value="P-loop containing nucleotide triphosphate hydrolases"/>
    <property type="match status" value="1"/>
</dbReference>
<dbReference type="InterPro" id="IPR036397">
    <property type="entry name" value="RNaseH_sf"/>
</dbReference>
<dbReference type="Proteomes" id="UP000538147">
    <property type="component" value="Unassembled WGS sequence"/>
</dbReference>
<organism evidence="1 2">
    <name type="scientific">Polymorphobacter multimanifer</name>
    <dbReference type="NCBI Taxonomy" id="1070431"/>
    <lineage>
        <taxon>Bacteria</taxon>
        <taxon>Pseudomonadati</taxon>
        <taxon>Pseudomonadota</taxon>
        <taxon>Alphaproteobacteria</taxon>
        <taxon>Sphingomonadales</taxon>
        <taxon>Sphingosinicellaceae</taxon>
        <taxon>Polymorphobacter</taxon>
    </lineage>
</organism>
<dbReference type="SUPFAM" id="SSF52540">
    <property type="entry name" value="P-loop containing nucleoside triphosphate hydrolases"/>
    <property type="match status" value="1"/>
</dbReference>
<accession>A0A841LGQ1</accession>
<proteinExistence type="predicted"/>
<keyword evidence="2" id="KW-1185">Reference proteome</keyword>
<protein>
    <recommendedName>
        <fullName evidence="3">Helicase ATP-binding domain-containing protein</fullName>
    </recommendedName>
</protein>
<evidence type="ECO:0000313" key="1">
    <source>
        <dbReference type="EMBL" id="MBB6228975.1"/>
    </source>
</evidence>
<reference evidence="1 2" key="1">
    <citation type="submission" date="2020-08" db="EMBL/GenBank/DDBJ databases">
        <title>Genomic Encyclopedia of Type Strains, Phase IV (KMG-IV): sequencing the most valuable type-strain genomes for metagenomic binning, comparative biology and taxonomic classification.</title>
        <authorList>
            <person name="Goeker M."/>
        </authorList>
    </citation>
    <scope>NUCLEOTIDE SEQUENCE [LARGE SCALE GENOMIC DNA]</scope>
    <source>
        <strain evidence="1 2">DSM 102189</strain>
    </source>
</reference>
<dbReference type="AlphaFoldDB" id="A0A841LGQ1"/>
<dbReference type="InterPro" id="IPR027417">
    <property type="entry name" value="P-loop_NTPase"/>
</dbReference>
<dbReference type="GO" id="GO:0003676">
    <property type="term" value="F:nucleic acid binding"/>
    <property type="evidence" value="ECO:0007669"/>
    <property type="project" value="InterPro"/>
</dbReference>
<evidence type="ECO:0000313" key="2">
    <source>
        <dbReference type="Proteomes" id="UP000538147"/>
    </source>
</evidence>
<dbReference type="RefSeq" id="WP_184202286.1">
    <property type="nucleotide sequence ID" value="NZ_BMOX01000016.1"/>
</dbReference>
<name>A0A841LGQ1_9SPHN</name>
<sequence>MSVDLEIHPKSARLFAFAAVHGDASIRHNGGALDPALDRLEVFCEKAEHIIGHNILRHDIPHLVANRARLAVLAAAPVDTLWLNPLAFPRNPYHHLVKHYRDGRLQAGHINDPEKDANARLALQLLADQISAFAKLAQQAPDALLAYHYLTSRGEGSVGFDALFRHLRGPAPDFPAAHAAIRRLLMGVACSHRLEQTLGRLSDERIGWPMAYALSGIPERHDALERVRMGDAAILLISPKQLRSPSIRSALQQREVSLWVLDEAHCVSKLCLA</sequence>
<gene>
    <name evidence="1" type="ORF">FHS79_003173</name>
</gene>